<dbReference type="OrthoDB" id="1665734at2"/>
<proteinExistence type="predicted"/>
<dbReference type="Proteomes" id="UP000183639">
    <property type="component" value="Unassembled WGS sequence"/>
</dbReference>
<dbReference type="GO" id="GO:0003677">
    <property type="term" value="F:DNA binding"/>
    <property type="evidence" value="ECO:0007669"/>
    <property type="project" value="UniProtKB-KW"/>
</dbReference>
<evidence type="ECO:0000313" key="3">
    <source>
        <dbReference type="Proteomes" id="UP000183639"/>
    </source>
</evidence>
<dbReference type="Gene3D" id="1.10.10.60">
    <property type="entry name" value="Homeodomain-like"/>
    <property type="match status" value="1"/>
</dbReference>
<keyword evidence="2" id="KW-0371">Homeobox</keyword>
<accession>A0A1I3IC17</accession>
<protein>
    <submittedName>
        <fullName evidence="2">Homeodomain-like domain-containing protein</fullName>
    </submittedName>
</protein>
<dbReference type="Pfam" id="PF13936">
    <property type="entry name" value="HTH_38"/>
    <property type="match status" value="1"/>
</dbReference>
<dbReference type="RefSeq" id="WP_075431166.1">
    <property type="nucleotide sequence ID" value="NZ_FOQK01000043.1"/>
</dbReference>
<feature type="domain" description="Transposase IS30-like HTH" evidence="1">
    <location>
        <begin position="102"/>
        <end position="129"/>
    </location>
</feature>
<organism evidence="2 3">
    <name type="scientific">Selenomonas ruminantium</name>
    <dbReference type="NCBI Taxonomy" id="971"/>
    <lineage>
        <taxon>Bacteria</taxon>
        <taxon>Bacillati</taxon>
        <taxon>Bacillota</taxon>
        <taxon>Negativicutes</taxon>
        <taxon>Selenomonadales</taxon>
        <taxon>Selenomonadaceae</taxon>
        <taxon>Selenomonas</taxon>
    </lineage>
</organism>
<sequence>MEKVVNSEWAASELDRLRQENDALRQELANLKGKSSVWQEERQRLHAENKELRAELQKKTQFILKDQQERNKAEYDEAIRRAAFAKRGPKTNVNLHKDILFRRDQGMSIRKIAKVLGCSPSTVQLVLKKRNDN</sequence>
<evidence type="ECO:0000259" key="1">
    <source>
        <dbReference type="Pfam" id="PF13936"/>
    </source>
</evidence>
<evidence type="ECO:0000313" key="2">
    <source>
        <dbReference type="EMBL" id="SFI45491.1"/>
    </source>
</evidence>
<dbReference type="EMBL" id="FOQK01000043">
    <property type="protein sequence ID" value="SFI45491.1"/>
    <property type="molecule type" value="Genomic_DNA"/>
</dbReference>
<keyword evidence="2" id="KW-0238">DNA-binding</keyword>
<reference evidence="2 3" key="1">
    <citation type="submission" date="2016-10" db="EMBL/GenBank/DDBJ databases">
        <authorList>
            <person name="de Groot N.N."/>
        </authorList>
    </citation>
    <scope>NUCLEOTIDE SEQUENCE [LARGE SCALE GENOMIC DNA]</scope>
    <source>
        <strain evidence="2 3">Z108</strain>
    </source>
</reference>
<dbReference type="AlphaFoldDB" id="A0A1I3IC17"/>
<gene>
    <name evidence="2" type="ORF">SAMN04487861_1436</name>
</gene>
<name>A0A1I3IC17_SELRU</name>
<dbReference type="InterPro" id="IPR025246">
    <property type="entry name" value="IS30-like_HTH"/>
</dbReference>